<accession>L8WMR1</accession>
<dbReference type="HOGENOM" id="CLU_2428584_0_0_1"/>
<protein>
    <submittedName>
        <fullName evidence="2">Uncharacterized protein</fullName>
    </submittedName>
</protein>
<evidence type="ECO:0000256" key="1">
    <source>
        <dbReference type="SAM" id="MobiDB-lite"/>
    </source>
</evidence>
<feature type="region of interest" description="Disordered" evidence="1">
    <location>
        <begin position="72"/>
        <end position="91"/>
    </location>
</feature>
<name>L8WMR1_THACA</name>
<dbReference type="EMBL" id="AFRT01002284">
    <property type="protein sequence ID" value="ELU38072.1"/>
    <property type="molecule type" value="Genomic_DNA"/>
</dbReference>
<feature type="compositionally biased region" description="Pro residues" evidence="1">
    <location>
        <begin position="81"/>
        <end position="91"/>
    </location>
</feature>
<sequence length="91" mass="10462">MFTEGIFQEIPISDAAWLRTTGYIVYSIVQQWAAAMTLKEPQFRPAFWILVPRVGFCALDQFDRRLPIPEEPSSIKSWYTEPPPIPSEKCG</sequence>
<gene>
    <name evidence="2" type="ORF">AG1IA_07909</name>
</gene>
<dbReference type="Proteomes" id="UP000011668">
    <property type="component" value="Unassembled WGS sequence"/>
</dbReference>
<dbReference type="AlphaFoldDB" id="L8WMR1"/>
<comment type="caution">
    <text evidence="2">The sequence shown here is derived from an EMBL/GenBank/DDBJ whole genome shotgun (WGS) entry which is preliminary data.</text>
</comment>
<organism evidence="2 3">
    <name type="scientific">Thanatephorus cucumeris (strain AG1-IA)</name>
    <name type="common">Rice sheath blight fungus</name>
    <name type="synonym">Rhizoctonia solani</name>
    <dbReference type="NCBI Taxonomy" id="983506"/>
    <lineage>
        <taxon>Eukaryota</taxon>
        <taxon>Fungi</taxon>
        <taxon>Dikarya</taxon>
        <taxon>Basidiomycota</taxon>
        <taxon>Agaricomycotina</taxon>
        <taxon>Agaricomycetes</taxon>
        <taxon>Cantharellales</taxon>
        <taxon>Ceratobasidiaceae</taxon>
        <taxon>Rhizoctonia</taxon>
        <taxon>Rhizoctonia solani AG-1</taxon>
    </lineage>
</organism>
<keyword evidence="3" id="KW-1185">Reference proteome</keyword>
<evidence type="ECO:0000313" key="2">
    <source>
        <dbReference type="EMBL" id="ELU38072.1"/>
    </source>
</evidence>
<evidence type="ECO:0000313" key="3">
    <source>
        <dbReference type="Proteomes" id="UP000011668"/>
    </source>
</evidence>
<proteinExistence type="predicted"/>
<reference evidence="2 3" key="1">
    <citation type="journal article" date="2013" name="Nat. Commun.">
        <title>The evolution and pathogenic mechanisms of the rice sheath blight pathogen.</title>
        <authorList>
            <person name="Zheng A."/>
            <person name="Lin R."/>
            <person name="Xu L."/>
            <person name="Qin P."/>
            <person name="Tang C."/>
            <person name="Ai P."/>
            <person name="Zhang D."/>
            <person name="Liu Y."/>
            <person name="Sun Z."/>
            <person name="Feng H."/>
            <person name="Wang Y."/>
            <person name="Chen Y."/>
            <person name="Liang X."/>
            <person name="Fu R."/>
            <person name="Li Q."/>
            <person name="Zhang J."/>
            <person name="Yu X."/>
            <person name="Xie Z."/>
            <person name="Ding L."/>
            <person name="Guan P."/>
            <person name="Tang J."/>
            <person name="Liang Y."/>
            <person name="Wang S."/>
            <person name="Deng Q."/>
            <person name="Li S."/>
            <person name="Zhu J."/>
            <person name="Wang L."/>
            <person name="Liu H."/>
            <person name="Li P."/>
        </authorList>
    </citation>
    <scope>NUCLEOTIDE SEQUENCE [LARGE SCALE GENOMIC DNA]</scope>
    <source>
        <strain evidence="3">AG-1 IA</strain>
    </source>
</reference>